<feature type="chain" id="PRO_5020664570" description="Mid2 domain-containing protein" evidence="3">
    <location>
        <begin position="24"/>
        <end position="339"/>
    </location>
</feature>
<gene>
    <name evidence="4" type="ORF">AA0114_g444</name>
</gene>
<evidence type="ECO:0000313" key="5">
    <source>
        <dbReference type="Proteomes" id="UP000292402"/>
    </source>
</evidence>
<name>A0A4Q4MXL9_9PLEO</name>
<accession>A0A4Q4MXL9</accession>
<evidence type="ECO:0000256" key="1">
    <source>
        <dbReference type="SAM" id="MobiDB-lite"/>
    </source>
</evidence>
<organism evidence="4 5">
    <name type="scientific">Alternaria tenuissima</name>
    <dbReference type="NCBI Taxonomy" id="119927"/>
    <lineage>
        <taxon>Eukaryota</taxon>
        <taxon>Fungi</taxon>
        <taxon>Dikarya</taxon>
        <taxon>Ascomycota</taxon>
        <taxon>Pezizomycotina</taxon>
        <taxon>Dothideomycetes</taxon>
        <taxon>Pleosporomycetidae</taxon>
        <taxon>Pleosporales</taxon>
        <taxon>Pleosporineae</taxon>
        <taxon>Pleosporaceae</taxon>
        <taxon>Alternaria</taxon>
        <taxon>Alternaria sect. Alternaria</taxon>
        <taxon>Alternaria alternata complex</taxon>
    </lineage>
</organism>
<feature type="region of interest" description="Disordered" evidence="1">
    <location>
        <begin position="152"/>
        <end position="195"/>
    </location>
</feature>
<reference evidence="5" key="1">
    <citation type="journal article" date="2019" name="bioRxiv">
        <title>Genomics, evolutionary history and diagnostics of the Alternaria alternata species group including apple and Asian pear pathotypes.</title>
        <authorList>
            <person name="Armitage A.D."/>
            <person name="Cockerton H.M."/>
            <person name="Sreenivasaprasad S."/>
            <person name="Woodhall J.W."/>
            <person name="Lane C.R."/>
            <person name="Harrison R.J."/>
            <person name="Clarkson J.P."/>
        </authorList>
    </citation>
    <scope>NUCLEOTIDE SEQUENCE [LARGE SCALE GENOMIC DNA]</scope>
    <source>
        <strain evidence="5">FERA 1082</strain>
    </source>
</reference>
<sequence>MLSQPSISLPLFLLLTTLPSSLATCYLPNGTEHLDSGTSRCASSIDDPLYYTCCQSGWVNPPGGDVKNGPTADECLPNGLCQNRGFSSVQGQEVPEWTHFYRVNCANENWEGCINVCKDGDLANDSAQMTPCDGTPTSEFWCCGDSNECCSSSTISTTGSSKTKKIRIPKRLGEDTEASSSGAASAPASSGASIGPSYTGAITVASTGAESTPTSASPSASTSAATDQSGQTEGDESSKKETSHTGRNVGVGVGVGVGAAVFLGLIAAMMIRRRRNRNKIDLEDKRPESVEKQDDKKDNGNVYAVAEMQHQEPVYELHDGSRADVELDGTNKVVGTRYA</sequence>
<proteinExistence type="predicted"/>
<dbReference type="EMBL" id="PDXA01000001">
    <property type="protein sequence ID" value="RYN61766.1"/>
    <property type="molecule type" value="Genomic_DNA"/>
</dbReference>
<keyword evidence="3" id="KW-0732">Signal</keyword>
<comment type="caution">
    <text evidence="4">The sequence shown here is derived from an EMBL/GenBank/DDBJ whole genome shotgun (WGS) entry which is preliminary data.</text>
</comment>
<feature type="signal peptide" evidence="3">
    <location>
        <begin position="1"/>
        <end position="23"/>
    </location>
</feature>
<feature type="compositionally biased region" description="Low complexity" evidence="1">
    <location>
        <begin position="208"/>
        <end position="232"/>
    </location>
</feature>
<dbReference type="AlphaFoldDB" id="A0A4Q4MXL9"/>
<feature type="transmembrane region" description="Helical" evidence="2">
    <location>
        <begin position="249"/>
        <end position="271"/>
    </location>
</feature>
<feature type="region of interest" description="Disordered" evidence="1">
    <location>
        <begin position="208"/>
        <end position="251"/>
    </location>
</feature>
<dbReference type="Proteomes" id="UP000292402">
    <property type="component" value="Unassembled WGS sequence"/>
</dbReference>
<evidence type="ECO:0000313" key="4">
    <source>
        <dbReference type="EMBL" id="RYN61766.1"/>
    </source>
</evidence>
<evidence type="ECO:0008006" key="6">
    <source>
        <dbReference type="Google" id="ProtNLM"/>
    </source>
</evidence>
<feature type="compositionally biased region" description="Low complexity" evidence="1">
    <location>
        <begin position="152"/>
        <end position="161"/>
    </location>
</feature>
<protein>
    <recommendedName>
        <fullName evidence="6">Mid2 domain-containing protein</fullName>
    </recommendedName>
</protein>
<evidence type="ECO:0000256" key="3">
    <source>
        <dbReference type="SAM" id="SignalP"/>
    </source>
</evidence>
<keyword evidence="2" id="KW-1133">Transmembrane helix</keyword>
<feature type="compositionally biased region" description="Low complexity" evidence="1">
    <location>
        <begin position="178"/>
        <end position="195"/>
    </location>
</feature>
<keyword evidence="2" id="KW-0812">Transmembrane</keyword>
<keyword evidence="2" id="KW-0472">Membrane</keyword>
<evidence type="ECO:0000256" key="2">
    <source>
        <dbReference type="SAM" id="Phobius"/>
    </source>
</evidence>